<dbReference type="GO" id="GO:0006790">
    <property type="term" value="P:sulfur compound metabolic process"/>
    <property type="evidence" value="ECO:0007669"/>
    <property type="project" value="TreeGrafter"/>
</dbReference>
<dbReference type="SUPFAM" id="SSF48695">
    <property type="entry name" value="Multiheme cytochromes"/>
    <property type="match status" value="1"/>
</dbReference>
<dbReference type="InterPro" id="IPR014756">
    <property type="entry name" value="Ig_E-set"/>
</dbReference>
<dbReference type="SUPFAM" id="SSF56524">
    <property type="entry name" value="Oxidoreductase molybdopterin-binding domain"/>
    <property type="match status" value="1"/>
</dbReference>
<dbReference type="GO" id="GO:0043546">
    <property type="term" value="F:molybdopterin cofactor binding"/>
    <property type="evidence" value="ECO:0007669"/>
    <property type="project" value="TreeGrafter"/>
</dbReference>
<dbReference type="Gene3D" id="3.90.10.10">
    <property type="entry name" value="Cytochrome C3"/>
    <property type="match status" value="1"/>
</dbReference>
<proteinExistence type="predicted"/>
<dbReference type="Gene3D" id="2.60.40.650">
    <property type="match status" value="1"/>
</dbReference>
<comment type="caution">
    <text evidence="3">The sequence shown here is derived from an EMBL/GenBank/DDBJ whole genome shotgun (WGS) entry which is preliminary data.</text>
</comment>
<evidence type="ECO:0000313" key="4">
    <source>
        <dbReference type="Proteomes" id="UP000236488"/>
    </source>
</evidence>
<gene>
    <name evidence="3" type="ORF">C2L80_12010</name>
</gene>
<feature type="region of interest" description="Disordered" evidence="1">
    <location>
        <begin position="1"/>
        <end position="22"/>
    </location>
</feature>
<dbReference type="SUPFAM" id="SSF81296">
    <property type="entry name" value="E set domains"/>
    <property type="match status" value="1"/>
</dbReference>
<dbReference type="InterPro" id="IPR036374">
    <property type="entry name" value="OxRdtase_Mopterin-bd_sf"/>
</dbReference>
<dbReference type="Proteomes" id="UP000236488">
    <property type="component" value="Unassembled WGS sequence"/>
</dbReference>
<evidence type="ECO:0000259" key="2">
    <source>
        <dbReference type="Pfam" id="PF00174"/>
    </source>
</evidence>
<keyword evidence="4" id="KW-1185">Reference proteome</keyword>
<dbReference type="EMBL" id="PPEL01000100">
    <property type="protein sequence ID" value="PNV64429.1"/>
    <property type="molecule type" value="Genomic_DNA"/>
</dbReference>
<accession>A0A2K2U2B1</accession>
<dbReference type="Pfam" id="PF00174">
    <property type="entry name" value="Oxidored_molyb"/>
    <property type="match status" value="1"/>
</dbReference>
<dbReference type="GO" id="GO:0008482">
    <property type="term" value="F:sulfite oxidase activity"/>
    <property type="evidence" value="ECO:0007669"/>
    <property type="project" value="TreeGrafter"/>
</dbReference>
<dbReference type="PANTHER" id="PTHR19372:SF7">
    <property type="entry name" value="SULFITE OXIDASE, MITOCHONDRIAL"/>
    <property type="match status" value="1"/>
</dbReference>
<dbReference type="InterPro" id="IPR036280">
    <property type="entry name" value="Multihaem_cyt_sf"/>
</dbReference>
<dbReference type="InterPro" id="IPR000572">
    <property type="entry name" value="OxRdtase_Mopterin-bd_dom"/>
</dbReference>
<dbReference type="PANTHER" id="PTHR19372">
    <property type="entry name" value="SULFITE REDUCTASE"/>
    <property type="match status" value="1"/>
</dbReference>
<name>A0A2K2U2B1_9ACTN</name>
<sequence length="573" mass="62637">MIYDTMQKTGDDRASCLVPTSGGIPNGGKERAMAMRKPAIWGATLCCCALGASLAACVPEVEQETTESSQSGAVELAGGEKPAAGLEEIQEEMTDLCEEYAPTIETLEDGRQVQKVPDDAGGSAFWAFPTAYNLYYLNAENRGCESCHQDGLIDVLEKLPIRHWDLENGLDTNTDVTNCVICHDETTGETLVGPYQFGNLIHGIHSKESFKGDCMTCHAVTSDGTGMQLWEEAKYDAFNGMVDVANVQGEFTYDQDTIAGDTVEMTKYAGPDSEPLDKAYQEEPVDTSEYEDWSIAVTGMLDNPKEWTLAELIEQAPSKTTVSTMQCNISGTGSEWIVNAEVKGIPIEWILEQAGVQEGATTITAHDAEGWGTKGPTSYGSGTSIEDCLEAGGLLIYEINGRPLTRAEGFPCRMWWPGHAISNSGRWVSEIYISNDPYHLLDGEGLKGEPSTAGHWHPSKETDVGFANKPVTGIMGTPEGLIIAPGEKYEFEGYAYAMDEQVTSVEFSMDGGETWTSFDTSDSDKYRWVYWHFTWTAPEKETGGYVLQVRATTDNGRVSYEPDQVMVNVKQMS</sequence>
<dbReference type="GO" id="GO:0020037">
    <property type="term" value="F:heme binding"/>
    <property type="evidence" value="ECO:0007669"/>
    <property type="project" value="TreeGrafter"/>
</dbReference>
<reference evidence="3 4" key="1">
    <citation type="journal article" date="2018" name="Int. J. Syst. Evol. Microbiol.">
        <title>Rubneribacter badeniensis gen. nov., sp. nov. and Enteroscipio rubneri gen. nov., sp. nov., new members of the Eggerthellaceae isolated from human faeces.</title>
        <authorList>
            <person name="Danylec N."/>
            <person name="Gobl A."/>
            <person name="Stoll D.A."/>
            <person name="Hetzer B."/>
            <person name="Kulling S.E."/>
            <person name="Huch M."/>
        </authorList>
    </citation>
    <scope>NUCLEOTIDE SEQUENCE [LARGE SCALE GENOMIC DNA]</scope>
    <source>
        <strain evidence="3 4">ResAG-85</strain>
    </source>
</reference>
<feature type="domain" description="Oxidoreductase molybdopterin-binding" evidence="2">
    <location>
        <begin position="285"/>
        <end position="437"/>
    </location>
</feature>
<dbReference type="AlphaFoldDB" id="A0A2K2U2B1"/>
<evidence type="ECO:0000256" key="1">
    <source>
        <dbReference type="SAM" id="MobiDB-lite"/>
    </source>
</evidence>
<organism evidence="3 4">
    <name type="scientific">Rubneribacter badeniensis</name>
    <dbReference type="NCBI Taxonomy" id="2070688"/>
    <lineage>
        <taxon>Bacteria</taxon>
        <taxon>Bacillati</taxon>
        <taxon>Actinomycetota</taxon>
        <taxon>Coriobacteriia</taxon>
        <taxon>Eggerthellales</taxon>
        <taxon>Eggerthellaceae</taxon>
        <taxon>Rubneribacter</taxon>
    </lineage>
</organism>
<protein>
    <recommendedName>
        <fullName evidence="2">Oxidoreductase molybdopterin-binding domain-containing protein</fullName>
    </recommendedName>
</protein>
<evidence type="ECO:0000313" key="3">
    <source>
        <dbReference type="EMBL" id="PNV64429.1"/>
    </source>
</evidence>
<dbReference type="Gene3D" id="3.90.420.10">
    <property type="entry name" value="Oxidoreductase, molybdopterin-binding domain"/>
    <property type="match status" value="1"/>
</dbReference>